<keyword evidence="2 8" id="KW-0547">Nucleotide-binding</keyword>
<dbReference type="GO" id="GO:0005524">
    <property type="term" value="F:ATP binding"/>
    <property type="evidence" value="ECO:0007669"/>
    <property type="project" value="UniProtKB-UniRule"/>
</dbReference>
<keyword evidence="1 8" id="KW-0678">Repressor</keyword>
<evidence type="ECO:0000256" key="3">
    <source>
        <dbReference type="ARBA" id="ARBA00022771"/>
    </source>
</evidence>
<evidence type="ECO:0000256" key="7">
    <source>
        <dbReference type="ARBA" id="ARBA00023163"/>
    </source>
</evidence>
<dbReference type="GO" id="GO:0003677">
    <property type="term" value="F:DNA binding"/>
    <property type="evidence" value="ECO:0007669"/>
    <property type="project" value="UniProtKB-KW"/>
</dbReference>
<evidence type="ECO:0000256" key="8">
    <source>
        <dbReference type="HAMAP-Rule" id="MF_00440"/>
    </source>
</evidence>
<keyword evidence="6 8" id="KW-0238">DNA-binding</keyword>
<evidence type="ECO:0000256" key="4">
    <source>
        <dbReference type="ARBA" id="ARBA00022840"/>
    </source>
</evidence>
<dbReference type="PANTHER" id="PTHR30455:SF2">
    <property type="entry name" value="TRANSCRIPTIONAL REPRESSOR NRDR"/>
    <property type="match status" value="1"/>
</dbReference>
<evidence type="ECO:0000259" key="9">
    <source>
        <dbReference type="PROSITE" id="PS51161"/>
    </source>
</evidence>
<dbReference type="SUPFAM" id="SSF57783">
    <property type="entry name" value="Zinc beta-ribbon"/>
    <property type="match status" value="1"/>
</dbReference>
<keyword evidence="3 8" id="KW-0863">Zinc-finger</keyword>
<gene>
    <name evidence="8 10" type="primary">nrdR</name>
    <name evidence="10" type="ORF">RZN69_02600</name>
</gene>
<dbReference type="Pfam" id="PF22811">
    <property type="entry name" value="Zn_ribbon_NrdR"/>
    <property type="match status" value="1"/>
</dbReference>
<dbReference type="PANTHER" id="PTHR30455">
    <property type="entry name" value="TRANSCRIPTIONAL REPRESSOR NRDR"/>
    <property type="match status" value="1"/>
</dbReference>
<dbReference type="InterPro" id="IPR005144">
    <property type="entry name" value="ATP-cone_dom"/>
</dbReference>
<dbReference type="RefSeq" id="WP_317834446.1">
    <property type="nucleotide sequence ID" value="NZ_CP136920.1"/>
</dbReference>
<name>A0AAQ3LCJ8_9BACT</name>
<dbReference type="AlphaFoldDB" id="A0AAQ3LCJ8"/>
<dbReference type="HAMAP" id="MF_00440">
    <property type="entry name" value="NrdR"/>
    <property type="match status" value="1"/>
</dbReference>
<evidence type="ECO:0000256" key="5">
    <source>
        <dbReference type="ARBA" id="ARBA00023015"/>
    </source>
</evidence>
<comment type="similarity">
    <text evidence="8">Belongs to the NrdR family.</text>
</comment>
<reference evidence="10 11" key="1">
    <citation type="submission" date="2023-10" db="EMBL/GenBank/DDBJ databases">
        <title>Rubellicoccus peritrichatus gen. nov., sp. nov., isolated from an algae of coral reef tank.</title>
        <authorList>
            <person name="Luo J."/>
        </authorList>
    </citation>
    <scope>NUCLEOTIDE SEQUENCE [LARGE SCALE GENOMIC DNA]</scope>
    <source>
        <strain evidence="10 11">CR14</strain>
    </source>
</reference>
<keyword evidence="8" id="KW-0862">Zinc</keyword>
<dbReference type="KEGG" id="puo:RZN69_02600"/>
<proteinExistence type="inferred from homology"/>
<keyword evidence="4 8" id="KW-0067">ATP-binding</keyword>
<dbReference type="PROSITE" id="PS51161">
    <property type="entry name" value="ATP_CONE"/>
    <property type="match status" value="1"/>
</dbReference>
<protein>
    <recommendedName>
        <fullName evidence="8">Transcriptional repressor NrdR</fullName>
    </recommendedName>
</protein>
<dbReference type="EMBL" id="CP136920">
    <property type="protein sequence ID" value="WOO41962.1"/>
    <property type="molecule type" value="Genomic_DNA"/>
</dbReference>
<dbReference type="GO" id="GO:0008270">
    <property type="term" value="F:zinc ion binding"/>
    <property type="evidence" value="ECO:0007669"/>
    <property type="project" value="UniProtKB-UniRule"/>
</dbReference>
<dbReference type="InterPro" id="IPR003796">
    <property type="entry name" value="RNR_NrdR-like"/>
</dbReference>
<feature type="zinc finger region" evidence="8">
    <location>
        <begin position="3"/>
        <end position="34"/>
    </location>
</feature>
<keyword evidence="7 8" id="KW-0804">Transcription</keyword>
<keyword evidence="11" id="KW-1185">Reference proteome</keyword>
<evidence type="ECO:0000313" key="11">
    <source>
        <dbReference type="Proteomes" id="UP001304300"/>
    </source>
</evidence>
<dbReference type="GO" id="GO:0045892">
    <property type="term" value="P:negative regulation of DNA-templated transcription"/>
    <property type="evidence" value="ECO:0007669"/>
    <property type="project" value="UniProtKB-UniRule"/>
</dbReference>
<evidence type="ECO:0000256" key="6">
    <source>
        <dbReference type="ARBA" id="ARBA00023125"/>
    </source>
</evidence>
<evidence type="ECO:0000313" key="10">
    <source>
        <dbReference type="EMBL" id="WOO41962.1"/>
    </source>
</evidence>
<comment type="function">
    <text evidence="8">Negatively regulates transcription of bacterial ribonucleotide reductase nrd genes and operons by binding to NrdR-boxes.</text>
</comment>
<evidence type="ECO:0000256" key="2">
    <source>
        <dbReference type="ARBA" id="ARBA00022741"/>
    </source>
</evidence>
<organism evidence="10 11">
    <name type="scientific">Rubellicoccus peritrichatus</name>
    <dbReference type="NCBI Taxonomy" id="3080537"/>
    <lineage>
        <taxon>Bacteria</taxon>
        <taxon>Pseudomonadati</taxon>
        <taxon>Verrucomicrobiota</taxon>
        <taxon>Opitutia</taxon>
        <taxon>Puniceicoccales</taxon>
        <taxon>Cerasicoccaceae</taxon>
        <taxon>Rubellicoccus</taxon>
    </lineage>
</organism>
<keyword evidence="8" id="KW-0479">Metal-binding</keyword>
<evidence type="ECO:0000256" key="1">
    <source>
        <dbReference type="ARBA" id="ARBA00022491"/>
    </source>
</evidence>
<dbReference type="Proteomes" id="UP001304300">
    <property type="component" value="Chromosome"/>
</dbReference>
<dbReference type="NCBIfam" id="TIGR00244">
    <property type="entry name" value="transcriptional regulator NrdR"/>
    <property type="match status" value="1"/>
</dbReference>
<dbReference type="InterPro" id="IPR055173">
    <property type="entry name" value="NrdR-like_N"/>
</dbReference>
<comment type="cofactor">
    <cofactor evidence="8">
        <name>Zn(2+)</name>
        <dbReference type="ChEBI" id="CHEBI:29105"/>
    </cofactor>
    <text evidence="8">Binds 1 zinc ion.</text>
</comment>
<keyword evidence="5 8" id="KW-0805">Transcription regulation</keyword>
<feature type="domain" description="ATP-cone" evidence="9">
    <location>
        <begin position="49"/>
        <end position="139"/>
    </location>
</feature>
<accession>A0AAQ3LCJ8</accession>
<sequence>MQCPKCGHQDTKVLDTRTGKASHSIRRRRQCLDCEHRFTTIEEILREGLVVIKRDGGREEFDRVKMLSGIRKATEKRPIQAEQIEMMVAEMVDNLEREFDSEIPSKAIGEHIMNGLKAIDKIAYVRFASVYKDFRDFDELAREVSELK</sequence>
<dbReference type="Pfam" id="PF03477">
    <property type="entry name" value="ATP-cone"/>
    <property type="match status" value="1"/>
</dbReference>